<proteinExistence type="predicted"/>
<dbReference type="EMBL" id="UYRR01034461">
    <property type="protein sequence ID" value="VDK61134.1"/>
    <property type="molecule type" value="Genomic_DNA"/>
</dbReference>
<dbReference type="AlphaFoldDB" id="A0A0M3KBE7"/>
<evidence type="ECO:0000313" key="1">
    <source>
        <dbReference type="EMBL" id="VDK61134.1"/>
    </source>
</evidence>
<dbReference type="Proteomes" id="UP000267096">
    <property type="component" value="Unassembled WGS sequence"/>
</dbReference>
<dbReference type="WBParaSite" id="ASIM_0001829401-mRNA-1">
    <property type="protein sequence ID" value="ASIM_0001829401-mRNA-1"/>
    <property type="gene ID" value="ASIM_0001829401"/>
</dbReference>
<evidence type="ECO:0000313" key="2">
    <source>
        <dbReference type="Proteomes" id="UP000267096"/>
    </source>
</evidence>
<sequence>MRYNVVDNDGHTGWMLGGSLPAHKDTPDFQVPLRIVIQSYAFISGSLSQPAKYHGGKPLCNKWSSQFPLTLRVYQADSSSFILARICDDSGPDLLR</sequence>
<accession>A0A0M3KBE7</accession>
<reference evidence="1 2" key="2">
    <citation type="submission" date="2018-11" db="EMBL/GenBank/DDBJ databases">
        <authorList>
            <consortium name="Pathogen Informatics"/>
        </authorList>
    </citation>
    <scope>NUCLEOTIDE SEQUENCE [LARGE SCALE GENOMIC DNA]</scope>
</reference>
<keyword evidence="2" id="KW-1185">Reference proteome</keyword>
<gene>
    <name evidence="1" type="ORF">ASIM_LOCUS17695</name>
</gene>
<protein>
    <submittedName>
        <fullName evidence="3">SH2 domain-containing protein</fullName>
    </submittedName>
</protein>
<reference evidence="3" key="1">
    <citation type="submission" date="2017-02" db="UniProtKB">
        <authorList>
            <consortium name="WormBaseParasite"/>
        </authorList>
    </citation>
    <scope>IDENTIFICATION</scope>
</reference>
<evidence type="ECO:0000313" key="3">
    <source>
        <dbReference type="WBParaSite" id="ASIM_0001829401-mRNA-1"/>
    </source>
</evidence>
<organism evidence="3">
    <name type="scientific">Anisakis simplex</name>
    <name type="common">Herring worm</name>
    <dbReference type="NCBI Taxonomy" id="6269"/>
    <lineage>
        <taxon>Eukaryota</taxon>
        <taxon>Metazoa</taxon>
        <taxon>Ecdysozoa</taxon>
        <taxon>Nematoda</taxon>
        <taxon>Chromadorea</taxon>
        <taxon>Rhabditida</taxon>
        <taxon>Spirurina</taxon>
        <taxon>Ascaridomorpha</taxon>
        <taxon>Ascaridoidea</taxon>
        <taxon>Anisakidae</taxon>
        <taxon>Anisakis</taxon>
        <taxon>Anisakis simplex complex</taxon>
    </lineage>
</organism>
<name>A0A0M3KBE7_ANISI</name>